<dbReference type="Gene3D" id="2.40.50.40">
    <property type="match status" value="1"/>
</dbReference>
<sequence>MVKENQSLNTSTHGETDMFETNIEETSKAVEDTEMANVEETSPLIAARPVTNDDKPIDAVMGLRVTLEDLRQQIARAVVSGAPQEHLTRLQEQAVSIKNCIMFLDEAQAFCVSPPVPTGDMILGSGNNTNTSYPRSAHVIPPDLPIWQWQGNVWKKEADVHDSVEDLLDTFALIVESNGLPIDSSWSRLVPIKMNRDQRSWFNEVLKGRNLAWSEVRKIIVKTYAAQDVAQELEYMDQLLTLKMAAAESIEAFTDRFQRIRRAAKWDDDIKTASIYKRALPAFLRQEVSRSLLNLGRDQQDSVGKVAAKARMVLSSNLCTEVSPSPRQDPVPVKSSSLSLSANGTEASKYNPRNSHLLGNLQGITKKSSSPGNTKNKFHCTIHGLANHPTDKCNKYKDLLNRRPPLVNPSPAANNSSMSFVSVTKNCYRCLGNVPWSKEHAARCPRDKPQYGPSKAIRSARLGTASSNGNKPNLPITPQARPQQASFKVSSGDSNLMDVDDEGYPVNYDCKKLTKQNEVFKSTNHSLIVPITIENVNTMALVDSGSSFSTIDINFVNKYNIAVDRNVSGSVILATSDNVSKRFGTTKFPLSVIYGDNDKNLIHTSHSFEVLPLSLDTEVVIGLDLMHKLNILVTNLAIRHPNLAPVIDKEITDDTPEPNKAPYGTPEQQAHFHNAVKPFVDQNALIPKNSFCTVPESVIRLDTVKGKTAYRAPYRTPFKLLPIMRECIDTWLKDEVIERASPNSDWNSPLTLAPKKDLLGNLTGHRPCLDPRLLNSILVSNDRHPIPKIEEIFDQLQGSTIFTTLDLRQAFHRFQIYEPDRVKTTFTFEGQQYQFRGCPFGLKHIASRYQRVINIVLRDLPYAQAFVDDIIIFSKSYEEHITHVQNIIQRLTKVNLILNPDKCHFAQSTVYLLGFCVDAKGSRLDPLKVTNALTWPRPSSGKEIQRFLGLVNYFRKYLPNISEVTAPLDKLRFEGKLDKLWTSVQESAFEKIKALLSSAPLLHHPDLEQPFYVATDASNYSIGAVLYQVIKNETRYIGFMARSLSTSEKNYSTTKRELLAVIFALKKFHPFLWGNPFTLYTDHKALTYLHTQPVANAMMINWLDTILDYNFKIIHRPGIQNILPDALSRLFEPKKTLEGDNKTIKTIVTSQIINSNGSILTSRMMMPADLMTPAPEDRQKLLMDTHLEGHRGAQAIVTALYSDGIHWTKLKEDALEIIRSCPDCQKFNIAKHGYNPLTSIYADAPWDHICIDTAGPFPTSVQGNQYILLVVDVFTRYCVLKALPDKSSLTMALALRSILSLFGRPKIIQSDNGTEYVNEIVRLYVESSDIDHRLISAYHPRANGIVERWVGKAKNILHKRLQGRTEDWDLYVDSTQEALNNTHTALHGTRPFSLMFARRPNENKDYNNVLDKTKSPETMKQLETRINEFNDTVLPAIREKIKTSQAASRDKFNQTHRILTDIPTGSQVTLKNVNRVAKSDPLYVGNYTVKRKTQGGSYVLVDATGALLPRDVPPSQIKVISQEVSLSNTDQSESYDVEAVLHHKGSPGNYLYKVRWKGYGEEDDTWEPASHFHDYRPIQKYWSRISEQEPAREVQLVPKKDTTKKRKNVHRNVTNSKRNRR</sequence>
<dbReference type="GO" id="GO:0005634">
    <property type="term" value="C:nucleus"/>
    <property type="evidence" value="ECO:0007669"/>
    <property type="project" value="UniProtKB-ARBA"/>
</dbReference>
<evidence type="ECO:0000259" key="13">
    <source>
        <dbReference type="PROSITE" id="PS50013"/>
    </source>
</evidence>
<evidence type="ECO:0000256" key="4">
    <source>
        <dbReference type="ARBA" id="ARBA00022750"/>
    </source>
</evidence>
<keyword evidence="4" id="KW-0645">Protease</keyword>
<dbReference type="Proteomes" id="UP000009138">
    <property type="component" value="Unassembled WGS sequence"/>
</dbReference>
<keyword evidence="5" id="KW-0255">Endonuclease</keyword>
<dbReference type="SUPFAM" id="SSF56672">
    <property type="entry name" value="DNA/RNA polymerases"/>
    <property type="match status" value="1"/>
</dbReference>
<protein>
    <recommendedName>
        <fullName evidence="18">Reverse transcriptase</fullName>
    </recommendedName>
</protein>
<keyword evidence="9" id="KW-0229">DNA integration</keyword>
<dbReference type="CDD" id="cd00303">
    <property type="entry name" value="retropepsin_like"/>
    <property type="match status" value="1"/>
</dbReference>
<reference evidence="16 17" key="1">
    <citation type="journal article" date="2009" name="PLoS Genet.">
        <title>Genomic analysis of the basal lineage fungus Rhizopus oryzae reveals a whole-genome duplication.</title>
        <authorList>
            <person name="Ma L.-J."/>
            <person name="Ibrahim A.S."/>
            <person name="Skory C."/>
            <person name="Grabherr M.G."/>
            <person name="Burger G."/>
            <person name="Butler M."/>
            <person name="Elias M."/>
            <person name="Idnurm A."/>
            <person name="Lang B.F."/>
            <person name="Sone T."/>
            <person name="Abe A."/>
            <person name="Calvo S.E."/>
            <person name="Corrochano L.M."/>
            <person name="Engels R."/>
            <person name="Fu J."/>
            <person name="Hansberg W."/>
            <person name="Kim J.-M."/>
            <person name="Kodira C.D."/>
            <person name="Koehrsen M.J."/>
            <person name="Liu B."/>
            <person name="Miranda-Saavedra D."/>
            <person name="O'Leary S."/>
            <person name="Ortiz-Castellanos L."/>
            <person name="Poulter R."/>
            <person name="Rodriguez-Romero J."/>
            <person name="Ruiz-Herrera J."/>
            <person name="Shen Y.-Q."/>
            <person name="Zeng Q."/>
            <person name="Galagan J."/>
            <person name="Birren B.W."/>
            <person name="Cuomo C.A."/>
            <person name="Wickes B.L."/>
        </authorList>
    </citation>
    <scope>NUCLEOTIDE SEQUENCE [LARGE SCALE GENOMIC DNA]</scope>
    <source>
        <strain evidence="17">RA 99-880 / ATCC MYA-4621 / FGSC 9543 / NRRL 43880</strain>
    </source>
</reference>
<keyword evidence="8" id="KW-0694">RNA-binding</keyword>
<evidence type="ECO:0000313" key="16">
    <source>
        <dbReference type="EMBL" id="EIE87816.1"/>
    </source>
</evidence>
<dbReference type="InterPro" id="IPR043128">
    <property type="entry name" value="Rev_trsase/Diguanyl_cyclase"/>
</dbReference>
<keyword evidence="10" id="KW-0695">RNA-directed DNA polymerase</keyword>
<dbReference type="CDD" id="cd01647">
    <property type="entry name" value="RT_LTR"/>
    <property type="match status" value="1"/>
</dbReference>
<dbReference type="OrthoDB" id="10267344at2759"/>
<dbReference type="STRING" id="246409.I1CH86"/>
<dbReference type="InterPro" id="IPR050951">
    <property type="entry name" value="Retrovirus_Pol_polyprotein"/>
</dbReference>
<dbReference type="InterPro" id="IPR001584">
    <property type="entry name" value="Integrase_cat-core"/>
</dbReference>
<dbReference type="GO" id="GO:0015074">
    <property type="term" value="P:DNA integration"/>
    <property type="evidence" value="ECO:0007669"/>
    <property type="project" value="UniProtKB-KW"/>
</dbReference>
<dbReference type="InterPro" id="IPR016197">
    <property type="entry name" value="Chromo-like_dom_sf"/>
</dbReference>
<dbReference type="InterPro" id="IPR000477">
    <property type="entry name" value="RT_dom"/>
</dbReference>
<keyword evidence="3" id="KW-0540">Nuclease</keyword>
<dbReference type="FunFam" id="3.30.70.270:FF:000020">
    <property type="entry name" value="Transposon Tf2-6 polyprotein-like Protein"/>
    <property type="match status" value="1"/>
</dbReference>
<proteinExistence type="predicted"/>
<feature type="region of interest" description="Disordered" evidence="12">
    <location>
        <begin position="321"/>
        <end position="357"/>
    </location>
</feature>
<evidence type="ECO:0000256" key="1">
    <source>
        <dbReference type="ARBA" id="ARBA00022679"/>
    </source>
</evidence>
<evidence type="ECO:0000259" key="15">
    <source>
        <dbReference type="PROSITE" id="PS50994"/>
    </source>
</evidence>
<accession>I1CH86</accession>
<dbReference type="InParanoid" id="I1CH86"/>
<dbReference type="RefSeq" id="XP_067523212.1">
    <property type="nucleotide sequence ID" value="XM_067667111.1"/>
</dbReference>
<feature type="domain" description="Chromo" evidence="13">
    <location>
        <begin position="1535"/>
        <end position="1593"/>
    </location>
</feature>
<evidence type="ECO:0000256" key="6">
    <source>
        <dbReference type="ARBA" id="ARBA00022801"/>
    </source>
</evidence>
<dbReference type="PANTHER" id="PTHR37984">
    <property type="entry name" value="PROTEIN CBG26694"/>
    <property type="match status" value="1"/>
</dbReference>
<dbReference type="eggNOG" id="KOG0017">
    <property type="taxonomic scope" value="Eukaryota"/>
</dbReference>
<dbReference type="SUPFAM" id="SSF50630">
    <property type="entry name" value="Acid proteases"/>
    <property type="match status" value="1"/>
</dbReference>
<keyword evidence="6" id="KW-0378">Hydrolase</keyword>
<feature type="compositionally biased region" description="Polar residues" evidence="12">
    <location>
        <begin position="342"/>
        <end position="354"/>
    </location>
</feature>
<dbReference type="Pfam" id="PF17921">
    <property type="entry name" value="Integrase_H2C2"/>
    <property type="match status" value="1"/>
</dbReference>
<feature type="domain" description="Reverse transcriptase" evidence="14">
    <location>
        <begin position="734"/>
        <end position="917"/>
    </location>
</feature>
<dbReference type="PROSITE" id="PS50878">
    <property type="entry name" value="RT_POL"/>
    <property type="match status" value="1"/>
</dbReference>
<keyword evidence="1" id="KW-0808">Transferase</keyword>
<dbReference type="InterPro" id="IPR000953">
    <property type="entry name" value="Chromo/chromo_shadow_dom"/>
</dbReference>
<dbReference type="PROSITE" id="PS00141">
    <property type="entry name" value="ASP_PROTEASE"/>
    <property type="match status" value="1"/>
</dbReference>
<dbReference type="InterPro" id="IPR023780">
    <property type="entry name" value="Chromo_domain"/>
</dbReference>
<evidence type="ECO:0000256" key="10">
    <source>
        <dbReference type="ARBA" id="ARBA00022918"/>
    </source>
</evidence>
<keyword evidence="11" id="KW-0511">Multifunctional enzyme</keyword>
<dbReference type="GO" id="GO:0006508">
    <property type="term" value="P:proteolysis"/>
    <property type="evidence" value="ECO:0007669"/>
    <property type="project" value="InterPro"/>
</dbReference>
<dbReference type="SUPFAM" id="SSF54160">
    <property type="entry name" value="Chromo domain-like"/>
    <property type="match status" value="1"/>
</dbReference>
<dbReference type="GeneID" id="93619492"/>
<feature type="compositionally biased region" description="Polar residues" evidence="12">
    <location>
        <begin position="1611"/>
        <end position="1621"/>
    </location>
</feature>
<organism evidence="16 17">
    <name type="scientific">Rhizopus delemar (strain RA 99-880 / ATCC MYA-4621 / FGSC 9543 / NRRL 43880)</name>
    <name type="common">Mucormycosis agent</name>
    <name type="synonym">Rhizopus arrhizus var. delemar</name>
    <dbReference type="NCBI Taxonomy" id="246409"/>
    <lineage>
        <taxon>Eukaryota</taxon>
        <taxon>Fungi</taxon>
        <taxon>Fungi incertae sedis</taxon>
        <taxon>Mucoromycota</taxon>
        <taxon>Mucoromycotina</taxon>
        <taxon>Mucoromycetes</taxon>
        <taxon>Mucorales</taxon>
        <taxon>Mucorineae</taxon>
        <taxon>Rhizopodaceae</taxon>
        <taxon>Rhizopus</taxon>
    </lineage>
</organism>
<feature type="region of interest" description="Disordered" evidence="12">
    <location>
        <begin position="463"/>
        <end position="493"/>
    </location>
</feature>
<evidence type="ECO:0000256" key="12">
    <source>
        <dbReference type="SAM" id="MobiDB-lite"/>
    </source>
</evidence>
<evidence type="ECO:0008006" key="18">
    <source>
        <dbReference type="Google" id="ProtNLM"/>
    </source>
</evidence>
<keyword evidence="7" id="KW-0460">Magnesium</keyword>
<dbReference type="GO" id="GO:0003723">
    <property type="term" value="F:RNA binding"/>
    <property type="evidence" value="ECO:0007669"/>
    <property type="project" value="UniProtKB-KW"/>
</dbReference>
<dbReference type="InterPro" id="IPR036397">
    <property type="entry name" value="RNaseH_sf"/>
</dbReference>
<dbReference type="CDD" id="cd00024">
    <property type="entry name" value="CD_CSD"/>
    <property type="match status" value="1"/>
</dbReference>
<evidence type="ECO:0000256" key="2">
    <source>
        <dbReference type="ARBA" id="ARBA00022695"/>
    </source>
</evidence>
<keyword evidence="4" id="KW-0064">Aspartyl protease</keyword>
<keyword evidence="2" id="KW-0548">Nucleotidyltransferase</keyword>
<dbReference type="PANTHER" id="PTHR37984:SF5">
    <property type="entry name" value="PROTEIN NYNRIN-LIKE"/>
    <property type="match status" value="1"/>
</dbReference>
<dbReference type="GO" id="GO:0004190">
    <property type="term" value="F:aspartic-type endopeptidase activity"/>
    <property type="evidence" value="ECO:0007669"/>
    <property type="project" value="UniProtKB-KW"/>
</dbReference>
<name>I1CH86_RHIO9</name>
<dbReference type="SMART" id="SM00298">
    <property type="entry name" value="CHROMO"/>
    <property type="match status" value="1"/>
</dbReference>
<dbReference type="Gene3D" id="3.30.70.270">
    <property type="match status" value="2"/>
</dbReference>
<evidence type="ECO:0000256" key="9">
    <source>
        <dbReference type="ARBA" id="ARBA00022908"/>
    </source>
</evidence>
<dbReference type="OMA" id="CIEMRTS"/>
<dbReference type="Gene3D" id="2.40.70.10">
    <property type="entry name" value="Acid Proteases"/>
    <property type="match status" value="1"/>
</dbReference>
<dbReference type="InterPro" id="IPR021109">
    <property type="entry name" value="Peptidase_aspartic_dom_sf"/>
</dbReference>
<dbReference type="EMBL" id="CH476741">
    <property type="protein sequence ID" value="EIE87816.1"/>
    <property type="molecule type" value="Genomic_DNA"/>
</dbReference>
<dbReference type="CDD" id="cd09274">
    <property type="entry name" value="RNase_HI_RT_Ty3"/>
    <property type="match status" value="1"/>
</dbReference>
<dbReference type="InterPro" id="IPR043502">
    <property type="entry name" value="DNA/RNA_pol_sf"/>
</dbReference>
<dbReference type="GO" id="GO:0004519">
    <property type="term" value="F:endonuclease activity"/>
    <property type="evidence" value="ECO:0007669"/>
    <property type="project" value="UniProtKB-KW"/>
</dbReference>
<dbReference type="InterPro" id="IPR001969">
    <property type="entry name" value="Aspartic_peptidase_AS"/>
</dbReference>
<dbReference type="Pfam" id="PF17919">
    <property type="entry name" value="RT_RNaseH_2"/>
    <property type="match status" value="1"/>
</dbReference>
<evidence type="ECO:0000256" key="11">
    <source>
        <dbReference type="ARBA" id="ARBA00023268"/>
    </source>
</evidence>
<dbReference type="FunFam" id="3.10.20.370:FF:000001">
    <property type="entry name" value="Retrovirus-related Pol polyprotein from transposon 17.6-like protein"/>
    <property type="match status" value="1"/>
</dbReference>
<gene>
    <name evidence="16" type="ORF">RO3G_12527</name>
</gene>
<evidence type="ECO:0000256" key="3">
    <source>
        <dbReference type="ARBA" id="ARBA00022722"/>
    </source>
</evidence>
<dbReference type="VEuPathDB" id="FungiDB:RO3G_12527"/>
<dbReference type="Gene3D" id="3.10.10.10">
    <property type="entry name" value="HIV Type 1 Reverse Transcriptase, subunit A, domain 1"/>
    <property type="match status" value="1"/>
</dbReference>
<dbReference type="Pfam" id="PF00078">
    <property type="entry name" value="RVT_1"/>
    <property type="match status" value="1"/>
</dbReference>
<evidence type="ECO:0000313" key="17">
    <source>
        <dbReference type="Proteomes" id="UP000009138"/>
    </source>
</evidence>
<dbReference type="Gene3D" id="3.30.420.10">
    <property type="entry name" value="Ribonuclease H-like superfamily/Ribonuclease H"/>
    <property type="match status" value="1"/>
</dbReference>
<dbReference type="Pfam" id="PF00385">
    <property type="entry name" value="Chromo"/>
    <property type="match status" value="1"/>
</dbReference>
<dbReference type="InterPro" id="IPR041577">
    <property type="entry name" value="RT_RNaseH_2"/>
</dbReference>
<keyword evidence="17" id="KW-1185">Reference proteome</keyword>
<dbReference type="InterPro" id="IPR012337">
    <property type="entry name" value="RNaseH-like_sf"/>
</dbReference>
<feature type="region of interest" description="Disordered" evidence="12">
    <location>
        <begin position="1592"/>
        <end position="1621"/>
    </location>
</feature>
<dbReference type="GO" id="GO:0003964">
    <property type="term" value="F:RNA-directed DNA polymerase activity"/>
    <property type="evidence" value="ECO:0007669"/>
    <property type="project" value="UniProtKB-KW"/>
</dbReference>
<dbReference type="PROSITE" id="PS50013">
    <property type="entry name" value="CHROMO_2"/>
    <property type="match status" value="1"/>
</dbReference>
<feature type="compositionally biased region" description="Polar residues" evidence="12">
    <location>
        <begin position="480"/>
        <end position="493"/>
    </location>
</feature>
<dbReference type="PROSITE" id="PS50994">
    <property type="entry name" value="INTEGRASE"/>
    <property type="match status" value="1"/>
</dbReference>
<evidence type="ECO:0000256" key="8">
    <source>
        <dbReference type="ARBA" id="ARBA00022884"/>
    </source>
</evidence>
<feature type="domain" description="Integrase catalytic" evidence="15">
    <location>
        <begin position="1241"/>
        <end position="1399"/>
    </location>
</feature>
<dbReference type="InterPro" id="IPR041588">
    <property type="entry name" value="Integrase_H2C2"/>
</dbReference>
<dbReference type="Gene3D" id="1.10.340.70">
    <property type="match status" value="1"/>
</dbReference>
<dbReference type="Pfam" id="PF00665">
    <property type="entry name" value="rve"/>
    <property type="match status" value="1"/>
</dbReference>
<evidence type="ECO:0000256" key="7">
    <source>
        <dbReference type="ARBA" id="ARBA00022842"/>
    </source>
</evidence>
<evidence type="ECO:0000256" key="5">
    <source>
        <dbReference type="ARBA" id="ARBA00022759"/>
    </source>
</evidence>
<evidence type="ECO:0000259" key="14">
    <source>
        <dbReference type="PROSITE" id="PS50878"/>
    </source>
</evidence>
<dbReference type="SUPFAM" id="SSF53098">
    <property type="entry name" value="Ribonuclease H-like"/>
    <property type="match status" value="1"/>
</dbReference>